<name>M9U6Z5_SACIS</name>
<feature type="transmembrane region" description="Helical" evidence="2">
    <location>
        <begin position="12"/>
        <end position="30"/>
    </location>
</feature>
<feature type="compositionally biased region" description="Polar residues" evidence="1">
    <location>
        <begin position="129"/>
        <end position="149"/>
    </location>
</feature>
<dbReference type="HOGENOM" id="CLU_140800_0_0_2"/>
<evidence type="ECO:0000256" key="2">
    <source>
        <dbReference type="SAM" id="Phobius"/>
    </source>
</evidence>
<feature type="transmembrane region" description="Helical" evidence="2">
    <location>
        <begin position="59"/>
        <end position="84"/>
    </location>
</feature>
<keyword evidence="2" id="KW-0472">Membrane</keyword>
<reference evidence="3 4" key="1">
    <citation type="journal article" date="2013" name="Open Biol.">
        <title>Genomics and genetics of Sulfolobus islandicus LAL14/1, a model hyperthermophilic archaeon.</title>
        <authorList>
            <person name="Jaubert C."/>
            <person name="Danioux C."/>
            <person name="Oberto J."/>
            <person name="Cortez D."/>
            <person name="Bize A."/>
            <person name="Krupovic M."/>
            <person name="She Q."/>
            <person name="Forterre P."/>
            <person name="Prangishvili D."/>
            <person name="Sezonov G."/>
        </authorList>
    </citation>
    <scope>NUCLEOTIDE SEQUENCE [LARGE SCALE GENOMIC DNA]</scope>
    <source>
        <strain evidence="3">LAL14/1</strain>
    </source>
</reference>
<sequence length="158" mass="17279">MNGIPFGFGDPLSMFLSLVTFLLALTLAIATIKYAVMMAIVATIPLWATLWLFEWTQKIAMVVVDFLIGLMVAGLIAAITFAILATTPLGALTLIIDPIAMDGEFLFSLEYFVFGLRPGEHLLSRKNKNQGGSSQVEYRTSSSTESNRPSEPPPGRYM</sequence>
<dbReference type="Proteomes" id="UP000013006">
    <property type="component" value="Chromosome"/>
</dbReference>
<dbReference type="EMBL" id="CP003928">
    <property type="protein sequence ID" value="AGJ62769.1"/>
    <property type="molecule type" value="Genomic_DNA"/>
</dbReference>
<evidence type="ECO:0000313" key="3">
    <source>
        <dbReference type="EMBL" id="AGJ62769.1"/>
    </source>
</evidence>
<feature type="transmembrane region" description="Helical" evidence="2">
    <location>
        <begin position="35"/>
        <end position="53"/>
    </location>
</feature>
<organism>
    <name type="scientific">Saccharolobus islandicus LAL14/1</name>
    <dbReference type="NCBI Taxonomy" id="1241935"/>
    <lineage>
        <taxon>Archaea</taxon>
        <taxon>Thermoproteota</taxon>
        <taxon>Thermoprotei</taxon>
        <taxon>Sulfolobales</taxon>
        <taxon>Sulfolobaceae</taxon>
        <taxon>Saccharolobus</taxon>
    </lineage>
</organism>
<keyword evidence="2" id="KW-0812">Transmembrane</keyword>
<accession>M9U6Z5</accession>
<feature type="region of interest" description="Disordered" evidence="1">
    <location>
        <begin position="126"/>
        <end position="158"/>
    </location>
</feature>
<proteinExistence type="predicted"/>
<protein>
    <submittedName>
        <fullName evidence="3">Conjugative plasmid protein</fullName>
    </submittedName>
</protein>
<dbReference type="RefSeq" id="WP_015581210.1">
    <property type="nucleotide sequence ID" value="NC_021058.1"/>
</dbReference>
<dbReference type="KEGG" id="sic:SiL_1321"/>
<dbReference type="GeneID" id="15297830"/>
<evidence type="ECO:0000313" key="4">
    <source>
        <dbReference type="Proteomes" id="UP000013006"/>
    </source>
</evidence>
<keyword evidence="2" id="KW-1133">Transmembrane helix</keyword>
<evidence type="ECO:0000256" key="1">
    <source>
        <dbReference type="SAM" id="MobiDB-lite"/>
    </source>
</evidence>
<gene>
    <name evidence="3" type="ORF">SiL_1321</name>
</gene>
<dbReference type="AlphaFoldDB" id="M9U6Z5"/>